<evidence type="ECO:0000313" key="5">
    <source>
        <dbReference type="Proteomes" id="UP001642409"/>
    </source>
</evidence>
<accession>A0AA86RE81</accession>
<dbReference type="Gene3D" id="1.10.10.60">
    <property type="entry name" value="Homeodomain-like"/>
    <property type="match status" value="1"/>
</dbReference>
<dbReference type="AlphaFoldDB" id="A0AA86RE81"/>
<dbReference type="PROSITE" id="PS51294">
    <property type="entry name" value="HTH_MYB"/>
    <property type="match status" value="1"/>
</dbReference>
<dbReference type="Pfam" id="PF00249">
    <property type="entry name" value="Myb_DNA-binding"/>
    <property type="match status" value="1"/>
</dbReference>
<feature type="domain" description="Myb-like" evidence="1">
    <location>
        <begin position="1"/>
        <end position="55"/>
    </location>
</feature>
<evidence type="ECO:0000259" key="1">
    <source>
        <dbReference type="PROSITE" id="PS50090"/>
    </source>
</evidence>
<dbReference type="EMBL" id="CATOUU010001174">
    <property type="protein sequence ID" value="CAI9976769.1"/>
    <property type="molecule type" value="Genomic_DNA"/>
</dbReference>
<reference evidence="3" key="1">
    <citation type="submission" date="2023-06" db="EMBL/GenBank/DDBJ databases">
        <authorList>
            <person name="Kurt Z."/>
        </authorList>
    </citation>
    <scope>NUCLEOTIDE SEQUENCE</scope>
</reference>
<protein>
    <submittedName>
        <fullName evidence="3">Myb-like DNA-binding domain-containing protein</fullName>
    </submittedName>
    <submittedName>
        <fullName evidence="4">Myb-like_DNA-binding domain-containing protein</fullName>
    </submittedName>
</protein>
<evidence type="ECO:0000313" key="3">
    <source>
        <dbReference type="EMBL" id="CAI9976769.1"/>
    </source>
</evidence>
<organism evidence="3">
    <name type="scientific">Hexamita inflata</name>
    <dbReference type="NCBI Taxonomy" id="28002"/>
    <lineage>
        <taxon>Eukaryota</taxon>
        <taxon>Metamonada</taxon>
        <taxon>Diplomonadida</taxon>
        <taxon>Hexamitidae</taxon>
        <taxon>Hexamitinae</taxon>
        <taxon>Hexamita</taxon>
    </lineage>
</organism>
<dbReference type="InterPro" id="IPR009057">
    <property type="entry name" value="Homeodomain-like_sf"/>
</dbReference>
<gene>
    <name evidence="3" type="ORF">HINF_LOCUS64414</name>
    <name evidence="4" type="ORF">HINF_LOCUS7515</name>
</gene>
<dbReference type="Proteomes" id="UP001642409">
    <property type="component" value="Unassembled WGS sequence"/>
</dbReference>
<evidence type="ECO:0000259" key="2">
    <source>
        <dbReference type="PROSITE" id="PS51294"/>
    </source>
</evidence>
<feature type="domain" description="HTH myb-type" evidence="2">
    <location>
        <begin position="1"/>
        <end position="59"/>
    </location>
</feature>
<dbReference type="SUPFAM" id="SSF46689">
    <property type="entry name" value="Homeodomain-like"/>
    <property type="match status" value="2"/>
</dbReference>
<comment type="caution">
    <text evidence="3">The sequence shown here is derived from an EMBL/GenBank/DDBJ whole genome shotgun (WGS) entry which is preliminary data.</text>
</comment>
<dbReference type="EMBL" id="CAXDID020000015">
    <property type="protein sequence ID" value="CAL5983208.1"/>
    <property type="molecule type" value="Genomic_DNA"/>
</dbReference>
<proteinExistence type="predicted"/>
<name>A0AA86RE81_9EUKA</name>
<keyword evidence="3" id="KW-0238">DNA-binding</keyword>
<dbReference type="SMART" id="SM00717">
    <property type="entry name" value="SANT"/>
    <property type="match status" value="2"/>
</dbReference>
<reference evidence="4 5" key="2">
    <citation type="submission" date="2024-07" db="EMBL/GenBank/DDBJ databases">
        <authorList>
            <person name="Akdeniz Z."/>
        </authorList>
    </citation>
    <scope>NUCLEOTIDE SEQUENCE [LARGE SCALE GENOMIC DNA]</scope>
</reference>
<keyword evidence="5" id="KW-1185">Reference proteome</keyword>
<evidence type="ECO:0000313" key="4">
    <source>
        <dbReference type="EMBL" id="CAL5983208.1"/>
    </source>
</evidence>
<dbReference type="CDD" id="cd00167">
    <property type="entry name" value="SANT"/>
    <property type="match status" value="1"/>
</dbReference>
<dbReference type="InterPro" id="IPR017930">
    <property type="entry name" value="Myb_dom"/>
</dbReference>
<sequence length="227" mass="27286">MKKQNQSWDQLDIELIIKLTQSQRENNKEIQWESIAKQMGNRTPLQCKSYYQNIIKKTLDTTMRKNHVWTKQELMTLYTLGVNFDCDFQIIHQNYLPNFTVQQLKSQWLQLKKKEQYFQNMYAEVLRNPISVQNASDKQFILDEFLLRVGYAKEMLMEQQSNGLINDKQLDVAELKVHKIFWNGLKPSQIIDIFEQELARRKLQTEYQNEYKNKDIRLDLWQVNGSK</sequence>
<dbReference type="PROSITE" id="PS50090">
    <property type="entry name" value="MYB_LIKE"/>
    <property type="match status" value="1"/>
</dbReference>
<dbReference type="InterPro" id="IPR001005">
    <property type="entry name" value="SANT/Myb"/>
</dbReference>
<dbReference type="GO" id="GO:0003677">
    <property type="term" value="F:DNA binding"/>
    <property type="evidence" value="ECO:0007669"/>
    <property type="project" value="UniProtKB-KW"/>
</dbReference>